<organism evidence="1 2">
    <name type="scientific">Corchorus capsularis</name>
    <name type="common">Jute</name>
    <dbReference type="NCBI Taxonomy" id="210143"/>
    <lineage>
        <taxon>Eukaryota</taxon>
        <taxon>Viridiplantae</taxon>
        <taxon>Streptophyta</taxon>
        <taxon>Embryophyta</taxon>
        <taxon>Tracheophyta</taxon>
        <taxon>Spermatophyta</taxon>
        <taxon>Magnoliopsida</taxon>
        <taxon>eudicotyledons</taxon>
        <taxon>Gunneridae</taxon>
        <taxon>Pentapetalae</taxon>
        <taxon>rosids</taxon>
        <taxon>malvids</taxon>
        <taxon>Malvales</taxon>
        <taxon>Malvaceae</taxon>
        <taxon>Grewioideae</taxon>
        <taxon>Apeibeae</taxon>
        <taxon>Corchorus</taxon>
    </lineage>
</organism>
<dbReference type="EMBL" id="AWWV01006723">
    <property type="protein sequence ID" value="OMP00014.1"/>
    <property type="molecule type" value="Genomic_DNA"/>
</dbReference>
<feature type="non-terminal residue" evidence="1">
    <location>
        <position position="1"/>
    </location>
</feature>
<reference evidence="1 2" key="1">
    <citation type="submission" date="2013-09" db="EMBL/GenBank/DDBJ databases">
        <title>Corchorus capsularis genome sequencing.</title>
        <authorList>
            <person name="Alam M."/>
            <person name="Haque M.S."/>
            <person name="Islam M.S."/>
            <person name="Emdad E.M."/>
            <person name="Islam M.M."/>
            <person name="Ahmed B."/>
            <person name="Halim A."/>
            <person name="Hossen Q.M.M."/>
            <person name="Hossain M.Z."/>
            <person name="Ahmed R."/>
            <person name="Khan M.M."/>
            <person name="Islam R."/>
            <person name="Rashid M.M."/>
            <person name="Khan S.A."/>
            <person name="Rahman M.S."/>
            <person name="Alam M."/>
        </authorList>
    </citation>
    <scope>NUCLEOTIDE SEQUENCE [LARGE SCALE GENOMIC DNA]</scope>
    <source>
        <strain evidence="2">cv. CVL-1</strain>
        <tissue evidence="1">Whole seedling</tissue>
    </source>
</reference>
<accession>A0A1R3JYV9</accession>
<sequence>VKFLLQRDKKDELGSELLGSQ</sequence>
<evidence type="ECO:0000313" key="1">
    <source>
        <dbReference type="EMBL" id="OMP00014.1"/>
    </source>
</evidence>
<gene>
    <name evidence="1" type="ORF">CCACVL1_03498</name>
</gene>
<evidence type="ECO:0000313" key="2">
    <source>
        <dbReference type="Proteomes" id="UP000188268"/>
    </source>
</evidence>
<protein>
    <submittedName>
        <fullName evidence="1">Uncharacterized protein</fullName>
    </submittedName>
</protein>
<comment type="caution">
    <text evidence="1">The sequence shown here is derived from an EMBL/GenBank/DDBJ whole genome shotgun (WGS) entry which is preliminary data.</text>
</comment>
<dbReference type="Proteomes" id="UP000188268">
    <property type="component" value="Unassembled WGS sequence"/>
</dbReference>
<keyword evidence="2" id="KW-1185">Reference proteome</keyword>
<name>A0A1R3JYV9_COCAP</name>
<dbReference type="Gramene" id="OMP00014">
    <property type="protein sequence ID" value="OMP00014"/>
    <property type="gene ID" value="CCACVL1_03498"/>
</dbReference>
<dbReference type="AlphaFoldDB" id="A0A1R3JYV9"/>
<proteinExistence type="predicted"/>